<feature type="domain" description="VOC" evidence="1">
    <location>
        <begin position="3"/>
        <end position="127"/>
    </location>
</feature>
<sequence>MVSTNRIIFNILARDIEETALFYETLCGLKRIYTSDWYIVMTPTGLMDALTYELGIIDQVHENVPKAARGHFQGGYLTIVVDDVHAAHARAQELGAEIVSPPTDTSYGQRQMIIRDPNSVVVDISSPMPR</sequence>
<dbReference type="InterPro" id="IPR004360">
    <property type="entry name" value="Glyas_Fos-R_dOase_dom"/>
</dbReference>
<dbReference type="InterPro" id="IPR029068">
    <property type="entry name" value="Glyas_Bleomycin-R_OHBP_Dase"/>
</dbReference>
<dbReference type="SUPFAM" id="SSF54593">
    <property type="entry name" value="Glyoxalase/Bleomycin resistance protein/Dihydroxybiphenyl dioxygenase"/>
    <property type="match status" value="1"/>
</dbReference>
<dbReference type="PROSITE" id="PS51819">
    <property type="entry name" value="VOC"/>
    <property type="match status" value="1"/>
</dbReference>
<evidence type="ECO:0000313" key="2">
    <source>
        <dbReference type="EMBL" id="SDG78509.1"/>
    </source>
</evidence>
<evidence type="ECO:0000259" key="1">
    <source>
        <dbReference type="PROSITE" id="PS51819"/>
    </source>
</evidence>
<dbReference type="RefSeq" id="WP_090597193.1">
    <property type="nucleotide sequence ID" value="NZ_FNCS01000008.1"/>
</dbReference>
<dbReference type="InterPro" id="IPR037523">
    <property type="entry name" value="VOC_core"/>
</dbReference>
<keyword evidence="3" id="KW-1185">Reference proteome</keyword>
<evidence type="ECO:0000313" key="3">
    <source>
        <dbReference type="Proteomes" id="UP000199495"/>
    </source>
</evidence>
<name>A0A1G7X2V1_9HYPH</name>
<accession>A0A1G7X2V1</accession>
<dbReference type="STRING" id="440168.SAMN04487974_10871"/>
<protein>
    <submittedName>
        <fullName evidence="2">Glyoxalase-like domain-containing protein</fullName>
    </submittedName>
</protein>
<dbReference type="Proteomes" id="UP000199495">
    <property type="component" value="Unassembled WGS sequence"/>
</dbReference>
<dbReference type="AlphaFoldDB" id="A0A1G7X2V1"/>
<dbReference type="Gene3D" id="3.30.720.110">
    <property type="match status" value="1"/>
</dbReference>
<organism evidence="2 3">
    <name type="scientific">Pelagibacterium luteolum</name>
    <dbReference type="NCBI Taxonomy" id="440168"/>
    <lineage>
        <taxon>Bacteria</taxon>
        <taxon>Pseudomonadati</taxon>
        <taxon>Pseudomonadota</taxon>
        <taxon>Alphaproteobacteria</taxon>
        <taxon>Hyphomicrobiales</taxon>
        <taxon>Devosiaceae</taxon>
        <taxon>Pelagibacterium</taxon>
    </lineage>
</organism>
<dbReference type="EMBL" id="FNCS01000008">
    <property type="protein sequence ID" value="SDG78509.1"/>
    <property type="molecule type" value="Genomic_DNA"/>
</dbReference>
<reference evidence="2 3" key="1">
    <citation type="submission" date="2016-10" db="EMBL/GenBank/DDBJ databases">
        <authorList>
            <person name="de Groot N.N."/>
        </authorList>
    </citation>
    <scope>NUCLEOTIDE SEQUENCE [LARGE SCALE GENOMIC DNA]</scope>
    <source>
        <strain evidence="2 3">CGMCC 1.10267</strain>
    </source>
</reference>
<proteinExistence type="predicted"/>
<dbReference type="Gene3D" id="3.30.720.120">
    <property type="match status" value="1"/>
</dbReference>
<dbReference type="OrthoDB" id="8076422at2"/>
<gene>
    <name evidence="2" type="ORF">SAMN04487974_10871</name>
</gene>
<dbReference type="Pfam" id="PF00903">
    <property type="entry name" value="Glyoxalase"/>
    <property type="match status" value="1"/>
</dbReference>